<dbReference type="AlphaFoldDB" id="T1DB71"/>
<sequence>MGRSRNGVLGDTYARVLKARGFPVTTEFYVDDLGRQAATLVWIWSMPPSQWPTEIRQAPALGDLHRTPAGDQARPLLRAGLRAG</sequence>
<name>T1DB71_9ZZZZ</name>
<evidence type="ECO:0000313" key="1">
    <source>
        <dbReference type="EMBL" id="EQD79365.1"/>
    </source>
</evidence>
<proteinExistence type="predicted"/>
<dbReference type="InterPro" id="IPR014729">
    <property type="entry name" value="Rossmann-like_a/b/a_fold"/>
</dbReference>
<gene>
    <name evidence="1" type="ORF">B1B_00242</name>
</gene>
<protein>
    <submittedName>
        <fullName evidence="1">Uncharacterized protein</fullName>
    </submittedName>
</protein>
<dbReference type="EMBL" id="AUZY01000185">
    <property type="protein sequence ID" value="EQD79365.1"/>
    <property type="molecule type" value="Genomic_DNA"/>
</dbReference>
<organism evidence="1">
    <name type="scientific">mine drainage metagenome</name>
    <dbReference type="NCBI Taxonomy" id="410659"/>
    <lineage>
        <taxon>unclassified sequences</taxon>
        <taxon>metagenomes</taxon>
        <taxon>ecological metagenomes</taxon>
    </lineage>
</organism>
<dbReference type="Gene3D" id="3.40.50.620">
    <property type="entry name" value="HUPs"/>
    <property type="match status" value="1"/>
</dbReference>
<comment type="caution">
    <text evidence="1">The sequence shown here is derived from an EMBL/GenBank/DDBJ whole genome shotgun (WGS) entry which is preliminary data.</text>
</comment>
<accession>T1DB71</accession>
<feature type="non-terminal residue" evidence="1">
    <location>
        <position position="84"/>
    </location>
</feature>
<reference evidence="1" key="1">
    <citation type="submission" date="2013-08" db="EMBL/GenBank/DDBJ databases">
        <authorList>
            <person name="Mendez C."/>
            <person name="Richter M."/>
            <person name="Ferrer M."/>
            <person name="Sanchez J."/>
        </authorList>
    </citation>
    <scope>NUCLEOTIDE SEQUENCE</scope>
</reference>
<reference evidence="1" key="2">
    <citation type="journal article" date="2014" name="ISME J.">
        <title>Microbial stratification in low pH oxic and suboxic macroscopic growths along an acid mine drainage.</title>
        <authorList>
            <person name="Mendez-Garcia C."/>
            <person name="Mesa V."/>
            <person name="Sprenger R.R."/>
            <person name="Richter M."/>
            <person name="Diez M.S."/>
            <person name="Solano J."/>
            <person name="Bargiela R."/>
            <person name="Golyshina O.V."/>
            <person name="Manteca A."/>
            <person name="Ramos J.L."/>
            <person name="Gallego J.R."/>
            <person name="Llorente I."/>
            <person name="Martins Dos Santos V.A."/>
            <person name="Jensen O.N."/>
            <person name="Pelaez A.I."/>
            <person name="Sanchez J."/>
            <person name="Ferrer M."/>
        </authorList>
    </citation>
    <scope>NUCLEOTIDE SEQUENCE</scope>
</reference>
<dbReference type="SUPFAM" id="SSF52374">
    <property type="entry name" value="Nucleotidylyl transferase"/>
    <property type="match status" value="1"/>
</dbReference>